<feature type="transmembrane region" description="Helical" evidence="6">
    <location>
        <begin position="598"/>
        <end position="616"/>
    </location>
</feature>
<feature type="transmembrane region" description="Helical" evidence="6">
    <location>
        <begin position="242"/>
        <end position="262"/>
    </location>
</feature>
<reference evidence="8" key="1">
    <citation type="submission" date="2024-06" db="EMBL/GenBank/DDBJ databases">
        <title>A Novel Isolate, Dehalogenimonas sp. Strain 4OHTPN, Dechlorinates Aromatic 4 Hydroxy chlorothalonil by a Novel Reductive Dehalogenase.</title>
        <authorList>
            <person name="Liu G."/>
        </authorList>
    </citation>
    <scope>NUCLEOTIDE SEQUENCE</scope>
    <source>
        <strain evidence="8">4OHTPN</strain>
    </source>
</reference>
<feature type="domain" description="SSD" evidence="7">
    <location>
        <begin position="638"/>
        <end position="748"/>
    </location>
</feature>
<dbReference type="Gene3D" id="1.20.1640.10">
    <property type="entry name" value="Multidrug efflux transporter AcrB transmembrane domain"/>
    <property type="match status" value="2"/>
</dbReference>
<accession>A0AAU8GEI4</accession>
<evidence type="ECO:0000256" key="6">
    <source>
        <dbReference type="SAM" id="Phobius"/>
    </source>
</evidence>
<feature type="transmembrane region" description="Helical" evidence="6">
    <location>
        <begin position="306"/>
        <end position="332"/>
    </location>
</feature>
<evidence type="ECO:0000256" key="5">
    <source>
        <dbReference type="ARBA" id="ARBA00023136"/>
    </source>
</evidence>
<evidence type="ECO:0000259" key="7">
    <source>
        <dbReference type="PROSITE" id="PS50156"/>
    </source>
</evidence>
<evidence type="ECO:0000256" key="4">
    <source>
        <dbReference type="ARBA" id="ARBA00022989"/>
    </source>
</evidence>
<dbReference type="PANTHER" id="PTHR33406">
    <property type="entry name" value="MEMBRANE PROTEIN MJ1562-RELATED"/>
    <property type="match status" value="1"/>
</dbReference>
<dbReference type="Pfam" id="PF03176">
    <property type="entry name" value="MMPL"/>
    <property type="match status" value="2"/>
</dbReference>
<dbReference type="InterPro" id="IPR050545">
    <property type="entry name" value="Mycobact_MmpL"/>
</dbReference>
<evidence type="ECO:0000256" key="3">
    <source>
        <dbReference type="ARBA" id="ARBA00022692"/>
    </source>
</evidence>
<feature type="domain" description="SSD" evidence="7">
    <location>
        <begin position="248"/>
        <end position="367"/>
    </location>
</feature>
<feature type="transmembrane region" description="Helical" evidence="6">
    <location>
        <begin position="648"/>
        <end position="672"/>
    </location>
</feature>
<evidence type="ECO:0000256" key="2">
    <source>
        <dbReference type="ARBA" id="ARBA00022475"/>
    </source>
</evidence>
<feature type="transmembrane region" description="Helical" evidence="6">
    <location>
        <begin position="344"/>
        <end position="366"/>
    </location>
</feature>
<dbReference type="NCBIfam" id="TIGR00921">
    <property type="entry name" value="2A067"/>
    <property type="match status" value="1"/>
</dbReference>
<dbReference type="RefSeq" id="WP_353715286.1">
    <property type="nucleotide sequence ID" value="NZ_CP159307.1"/>
</dbReference>
<feature type="transmembrane region" description="Helical" evidence="6">
    <location>
        <begin position="213"/>
        <end position="235"/>
    </location>
</feature>
<dbReference type="GO" id="GO:0005886">
    <property type="term" value="C:plasma membrane"/>
    <property type="evidence" value="ECO:0007669"/>
    <property type="project" value="UniProtKB-SubCell"/>
</dbReference>
<feature type="transmembrane region" description="Helical" evidence="6">
    <location>
        <begin position="693"/>
        <end position="714"/>
    </location>
</feature>
<keyword evidence="2" id="KW-1003">Cell membrane</keyword>
<keyword evidence="4 6" id="KW-1133">Transmembrane helix</keyword>
<dbReference type="PANTHER" id="PTHR33406:SF13">
    <property type="entry name" value="MEMBRANE PROTEIN YDFJ"/>
    <property type="match status" value="1"/>
</dbReference>
<organism evidence="8">
    <name type="scientific">Dehalogenimonas sp. 4OHTPN</name>
    <dbReference type="NCBI Taxonomy" id="3166643"/>
    <lineage>
        <taxon>Bacteria</taxon>
        <taxon>Bacillati</taxon>
        <taxon>Chloroflexota</taxon>
        <taxon>Dehalococcoidia</taxon>
        <taxon>Dehalococcoidales</taxon>
        <taxon>Dehalococcoidaceae</taxon>
        <taxon>Dehalogenimonas</taxon>
    </lineage>
</organism>
<dbReference type="PROSITE" id="PS50156">
    <property type="entry name" value="SSD"/>
    <property type="match status" value="2"/>
</dbReference>
<keyword evidence="5 6" id="KW-0472">Membrane</keyword>
<feature type="transmembrane region" description="Helical" evidence="6">
    <location>
        <begin position="268"/>
        <end position="286"/>
    </location>
</feature>
<feature type="transmembrane region" description="Helical" evidence="6">
    <location>
        <begin position="401"/>
        <end position="422"/>
    </location>
</feature>
<name>A0AAU8GEI4_9CHLR</name>
<sequence>MNGFFRKLGLFIELRRGLVIAASVLLVLAAVVGASRLSFATGIETMISTDSQVYRDYQEFNDNFGAETVIILARAEGLANLVDLDNITAVDSIEQQLSKEAGVLSIVGPGFALRQAMAQIAGAPLLPPDQATLEAIMLDQGALRSEMKHFFPTDNFGIVVITMEGGTSLEQVSAVVDAARGAIGRASFNGIEASVTGASVIFAKMEELMTQSMSTMIGISMLLMLMILAVVFAVRGFFAWRWLPLGAVIIGSIYAFGMMGWLSVPITMVTMAILPILIGLGVDYAVQFHNRYDEEARRGETVAEAIIDSVTHIGPAILIAIIAACLGFAALFLSPVPMIRQFGMILIIGVVACYLVSLFILLPVLYSHDRRKKAASKTALPKDGSEAGIVERALAKLAPRIIRNPVLIIAVAAVFTVIGIGLDSRIETETDENKYISQDLPLMKDFNDLAALSGGSTAFNVMVRADDATRLEVLGWMQALEGRLLSQSVVPVLRVDSIAGVIAQAAGENLPSSQETIDQILGLVPELAKANLLTSDKILANITVMTAPGLSTEDLRGLRETVDTYLSSPPAGVTAVVTGQGVIGIELMDSLTTGRVEMTLLGIALVFLGLFVLFKFNAVKASIATLPIAMIIGWSSVVMYFGGIKYTALTATLGSLIIGIGVEFTILMMMRYQEERQKGAAPAAAMTTAMTKIGRAVITSGLTVVGGFGALLFARDFPILTDFGAVTMINVGFALVSSLVVLPTIIVAFDLRKERILAKAAAG</sequence>
<dbReference type="InterPro" id="IPR004869">
    <property type="entry name" value="MMPL_dom"/>
</dbReference>
<dbReference type="InterPro" id="IPR000731">
    <property type="entry name" value="SSD"/>
</dbReference>
<proteinExistence type="predicted"/>
<dbReference type="EMBL" id="CP159307">
    <property type="protein sequence ID" value="XCH34103.1"/>
    <property type="molecule type" value="Genomic_DNA"/>
</dbReference>
<keyword evidence="3 6" id="KW-0812">Transmembrane</keyword>
<evidence type="ECO:0000313" key="8">
    <source>
        <dbReference type="EMBL" id="XCH34103.1"/>
    </source>
</evidence>
<dbReference type="AlphaFoldDB" id="A0AAU8GEI4"/>
<protein>
    <submittedName>
        <fullName evidence="8">Hydrophobe/amphiphile efflux-3 (HAE3) family transporter</fullName>
    </submittedName>
</protein>
<dbReference type="SUPFAM" id="SSF82866">
    <property type="entry name" value="Multidrug efflux transporter AcrB transmembrane domain"/>
    <property type="match status" value="2"/>
</dbReference>
<feature type="transmembrane region" description="Helical" evidence="6">
    <location>
        <begin position="623"/>
        <end position="642"/>
    </location>
</feature>
<evidence type="ECO:0000256" key="1">
    <source>
        <dbReference type="ARBA" id="ARBA00004651"/>
    </source>
</evidence>
<gene>
    <name evidence="8" type="ORF">ABV300_04280</name>
</gene>
<comment type="subcellular location">
    <subcellularLocation>
        <location evidence="1">Cell membrane</location>
        <topology evidence="1">Multi-pass membrane protein</topology>
    </subcellularLocation>
</comment>
<feature type="transmembrane region" description="Helical" evidence="6">
    <location>
        <begin position="726"/>
        <end position="749"/>
    </location>
</feature>